<evidence type="ECO:0000313" key="1">
    <source>
        <dbReference type="EMBL" id="MEL3970798.1"/>
    </source>
</evidence>
<name>A0ABU9K468_9BACI</name>
<sequence length="153" mass="17567">MKRAKLFLVAMVCAGVFLSYMGYFEKPEDRVDAFMDAYNRQDINKMFNMVKNPEVDKMKSALKFTGSISKAVLGVDVAELLIDFLPISEDVLGYKGSRMYAVVKGSEMDLLRTEAKVYAEVKTESKNDSEIQNLVFHLKKKDRIWYITDVREP</sequence>
<dbReference type="RefSeq" id="WP_341979366.1">
    <property type="nucleotide sequence ID" value="NZ_JBBYAF010000001.1"/>
</dbReference>
<proteinExistence type="predicted"/>
<keyword evidence="2" id="KW-1185">Reference proteome</keyword>
<protein>
    <submittedName>
        <fullName evidence="1">Uncharacterized protein</fullName>
    </submittedName>
</protein>
<evidence type="ECO:0000313" key="2">
    <source>
        <dbReference type="Proteomes" id="UP001389717"/>
    </source>
</evidence>
<accession>A0ABU9K468</accession>
<dbReference type="EMBL" id="JBBYAF010000001">
    <property type="protein sequence ID" value="MEL3970798.1"/>
    <property type="molecule type" value="Genomic_DNA"/>
</dbReference>
<gene>
    <name evidence="1" type="ORF">AAEO50_00760</name>
</gene>
<comment type="caution">
    <text evidence="1">The sequence shown here is derived from an EMBL/GenBank/DDBJ whole genome shotgun (WGS) entry which is preliminary data.</text>
</comment>
<dbReference type="Proteomes" id="UP001389717">
    <property type="component" value="Unassembled WGS sequence"/>
</dbReference>
<reference evidence="1 2" key="1">
    <citation type="submission" date="2024-04" db="EMBL/GenBank/DDBJ databases">
        <title>Bacillus oryzaecorticis sp. nov., a moderately halophilic bacterium isolated from rice husks.</title>
        <authorList>
            <person name="Zhu H.-S."/>
        </authorList>
    </citation>
    <scope>NUCLEOTIDE SEQUENCE [LARGE SCALE GENOMIC DNA]</scope>
    <source>
        <strain evidence="1 2">ZC255</strain>
    </source>
</reference>
<organism evidence="1 2">
    <name type="scientific">Rossellomorea oryzaecorticis</name>
    <dbReference type="NCBI Taxonomy" id="1396505"/>
    <lineage>
        <taxon>Bacteria</taxon>
        <taxon>Bacillati</taxon>
        <taxon>Bacillota</taxon>
        <taxon>Bacilli</taxon>
        <taxon>Bacillales</taxon>
        <taxon>Bacillaceae</taxon>
        <taxon>Rossellomorea</taxon>
    </lineage>
</organism>